<dbReference type="EMBL" id="BT025912">
    <property type="protein sequence ID" value="ABG02156.1"/>
    <property type="molecule type" value="mRNA"/>
</dbReference>
<organism evidence="1">
    <name type="scientific">Drosophila melanogaster</name>
    <name type="common">Fruit fly</name>
    <dbReference type="NCBI Taxonomy" id="7227"/>
    <lineage>
        <taxon>Eukaryota</taxon>
        <taxon>Metazoa</taxon>
        <taxon>Ecdysozoa</taxon>
        <taxon>Arthropoda</taxon>
        <taxon>Hexapoda</taxon>
        <taxon>Insecta</taxon>
        <taxon>Pterygota</taxon>
        <taxon>Neoptera</taxon>
        <taxon>Endopterygota</taxon>
        <taxon>Diptera</taxon>
        <taxon>Brachycera</taxon>
        <taxon>Muscomorpha</taxon>
        <taxon>Ephydroidea</taxon>
        <taxon>Drosophilidae</taxon>
        <taxon>Drosophila</taxon>
        <taxon>Sophophora</taxon>
    </lineage>
</organism>
<evidence type="ECO:0000313" key="1">
    <source>
        <dbReference type="EMBL" id="ABG02156.1"/>
    </source>
</evidence>
<sequence>MRLSFHRSASHLDAKKWLRALSHCHWFRIKRAQVISGQNGRVNSSIKIMLCCFDSRLPEASKMQRSRNRHQSSRIQVFHVL</sequence>
<dbReference type="AlphaFoldDB" id="Q1EC22"/>
<name>Q1EC22_DROME</name>
<reference evidence="1" key="1">
    <citation type="submission" date="2006-06" db="EMBL/GenBank/DDBJ databases">
        <authorList>
            <person name="Stapleton M."/>
            <person name="Carlson J."/>
            <person name="Chavez C."/>
            <person name="Frise E."/>
            <person name="George R."/>
            <person name="Pacleb J."/>
            <person name="Park S."/>
            <person name="Wan K."/>
            <person name="Yu C."/>
            <person name="Celniker S."/>
        </authorList>
    </citation>
    <scope>NUCLEOTIDE SEQUENCE</scope>
</reference>
<proteinExistence type="evidence at transcript level"/>
<accession>Q1EC22</accession>
<protein>
    <submittedName>
        <fullName evidence="1">IP07335p</fullName>
    </submittedName>
</protein>